<feature type="binding site" evidence="5">
    <location>
        <position position="109"/>
    </location>
    <ligand>
        <name>substrate</name>
    </ligand>
</feature>
<dbReference type="Proteomes" id="UP001362999">
    <property type="component" value="Unassembled WGS sequence"/>
</dbReference>
<gene>
    <name evidence="8" type="ORF">R3P38DRAFT_3198090</name>
</gene>
<dbReference type="PIRSF" id="PIRSF000097">
    <property type="entry name" value="AKR"/>
    <property type="match status" value="1"/>
</dbReference>
<name>A0AAW0B533_9AGAR</name>
<evidence type="ECO:0000256" key="4">
    <source>
        <dbReference type="PIRSR" id="PIRSR000097-1"/>
    </source>
</evidence>
<dbReference type="InterPro" id="IPR023210">
    <property type="entry name" value="NADP_OxRdtase_dom"/>
</dbReference>
<feature type="active site" description="Proton donor" evidence="4">
    <location>
        <position position="52"/>
    </location>
</feature>
<dbReference type="EMBL" id="JAWWNJ010000041">
    <property type="protein sequence ID" value="KAK7020462.1"/>
    <property type="molecule type" value="Genomic_DNA"/>
</dbReference>
<evidence type="ECO:0000313" key="9">
    <source>
        <dbReference type="Proteomes" id="UP001362999"/>
    </source>
</evidence>
<evidence type="ECO:0000256" key="1">
    <source>
        <dbReference type="ARBA" id="ARBA00007905"/>
    </source>
</evidence>
<evidence type="ECO:0000259" key="7">
    <source>
        <dbReference type="Pfam" id="PF00248"/>
    </source>
</evidence>
<dbReference type="PRINTS" id="PR00069">
    <property type="entry name" value="ALDKETRDTASE"/>
</dbReference>
<dbReference type="AlphaFoldDB" id="A0AAW0B533"/>
<dbReference type="PANTHER" id="PTHR43827">
    <property type="entry name" value="2,5-DIKETO-D-GLUCONIC ACID REDUCTASE"/>
    <property type="match status" value="1"/>
</dbReference>
<organism evidence="8 9">
    <name type="scientific">Favolaschia claudopus</name>
    <dbReference type="NCBI Taxonomy" id="2862362"/>
    <lineage>
        <taxon>Eukaryota</taxon>
        <taxon>Fungi</taxon>
        <taxon>Dikarya</taxon>
        <taxon>Basidiomycota</taxon>
        <taxon>Agaricomycotina</taxon>
        <taxon>Agaricomycetes</taxon>
        <taxon>Agaricomycetidae</taxon>
        <taxon>Agaricales</taxon>
        <taxon>Marasmiineae</taxon>
        <taxon>Mycenaceae</taxon>
        <taxon>Favolaschia</taxon>
    </lineage>
</organism>
<dbReference type="Gene3D" id="3.20.20.100">
    <property type="entry name" value="NADP-dependent oxidoreductase domain"/>
    <property type="match status" value="1"/>
</dbReference>
<reference evidence="8 9" key="1">
    <citation type="journal article" date="2024" name="J Genomics">
        <title>Draft genome sequencing and assembly of Favolaschia claudopus CIRM-BRFM 2984 isolated from oak limbs.</title>
        <authorList>
            <person name="Navarro D."/>
            <person name="Drula E."/>
            <person name="Chaduli D."/>
            <person name="Cazenave R."/>
            <person name="Ahrendt S."/>
            <person name="Wang J."/>
            <person name="Lipzen A."/>
            <person name="Daum C."/>
            <person name="Barry K."/>
            <person name="Grigoriev I.V."/>
            <person name="Favel A."/>
            <person name="Rosso M.N."/>
            <person name="Martin F."/>
        </authorList>
    </citation>
    <scope>NUCLEOTIDE SEQUENCE [LARGE SCALE GENOMIC DNA]</scope>
    <source>
        <strain evidence="8 9">CIRM-BRFM 2984</strain>
    </source>
</reference>
<dbReference type="SUPFAM" id="SSF51430">
    <property type="entry name" value="NAD(P)-linked oxidoreductase"/>
    <property type="match status" value="1"/>
</dbReference>
<dbReference type="PANTHER" id="PTHR43827:SF3">
    <property type="entry name" value="NADP-DEPENDENT OXIDOREDUCTASE DOMAIN-CONTAINING PROTEIN"/>
    <property type="match status" value="1"/>
</dbReference>
<evidence type="ECO:0000256" key="5">
    <source>
        <dbReference type="PIRSR" id="PIRSR000097-2"/>
    </source>
</evidence>
<keyword evidence="2" id="KW-0521">NADP</keyword>
<evidence type="ECO:0000256" key="6">
    <source>
        <dbReference type="PIRSR" id="PIRSR000097-3"/>
    </source>
</evidence>
<proteinExistence type="inferred from homology"/>
<keyword evidence="3" id="KW-0560">Oxidoreductase</keyword>
<sequence length="283" mass="30778">MSSTPTIKLNNGIDVPALAFGTGTALYGKNCADSIKLAIQSGFTHLDGAQAYRNEEFLGEGVKASGKPRSELYIVTKLKPGVKPTEVKASLVESLRLFGLDFVDLFLIHTPPKDDTLQELWQAMEGVHADGLAKSIGVSNFMLDHLKTIMQTAKIVPAVNQIELHPYDWKDVEAVVKYGLENGVVPASYGGLSSLFRAAGGPVDQALLPITERLQKVSGKPVTSSQVLFKWLLHKGAIVVTTSSKEARIKEYLETALVPDLTVEEIQSIDEAGAKQPQMFFKR</sequence>
<feature type="site" description="Lowers pKa of active site Tyr" evidence="6">
    <location>
        <position position="77"/>
    </location>
</feature>
<evidence type="ECO:0000256" key="2">
    <source>
        <dbReference type="ARBA" id="ARBA00022857"/>
    </source>
</evidence>
<dbReference type="PROSITE" id="PS00062">
    <property type="entry name" value="ALDOKETO_REDUCTASE_2"/>
    <property type="match status" value="1"/>
</dbReference>
<dbReference type="InterPro" id="IPR018170">
    <property type="entry name" value="Aldo/ket_reductase_CS"/>
</dbReference>
<comment type="similarity">
    <text evidence="1">Belongs to the aldo/keto reductase family.</text>
</comment>
<feature type="domain" description="NADP-dependent oxidoreductase" evidence="7">
    <location>
        <begin position="32"/>
        <end position="272"/>
    </location>
</feature>
<dbReference type="InterPro" id="IPR044494">
    <property type="entry name" value="AKR3C2/3"/>
</dbReference>
<accession>A0AAW0B533</accession>
<dbReference type="InterPro" id="IPR020471">
    <property type="entry name" value="AKR"/>
</dbReference>
<protein>
    <submittedName>
        <fullName evidence="8">Aldo-ket-red domain-containing protein</fullName>
    </submittedName>
</protein>
<dbReference type="GO" id="GO:0016652">
    <property type="term" value="F:oxidoreductase activity, acting on NAD(P)H as acceptor"/>
    <property type="evidence" value="ECO:0007669"/>
    <property type="project" value="InterPro"/>
</dbReference>
<keyword evidence="9" id="KW-1185">Reference proteome</keyword>
<evidence type="ECO:0000256" key="3">
    <source>
        <dbReference type="ARBA" id="ARBA00023002"/>
    </source>
</evidence>
<dbReference type="CDD" id="cd19120">
    <property type="entry name" value="AKR_AKR3C2-3"/>
    <property type="match status" value="1"/>
</dbReference>
<dbReference type="GO" id="GO:0016616">
    <property type="term" value="F:oxidoreductase activity, acting on the CH-OH group of donors, NAD or NADP as acceptor"/>
    <property type="evidence" value="ECO:0007669"/>
    <property type="project" value="UniProtKB-ARBA"/>
</dbReference>
<dbReference type="InterPro" id="IPR036812">
    <property type="entry name" value="NAD(P)_OxRdtase_dom_sf"/>
</dbReference>
<evidence type="ECO:0000313" key="8">
    <source>
        <dbReference type="EMBL" id="KAK7020462.1"/>
    </source>
</evidence>
<comment type="caution">
    <text evidence="8">The sequence shown here is derived from an EMBL/GenBank/DDBJ whole genome shotgun (WGS) entry which is preliminary data.</text>
</comment>
<dbReference type="Pfam" id="PF00248">
    <property type="entry name" value="Aldo_ket_red"/>
    <property type="match status" value="1"/>
</dbReference>